<proteinExistence type="predicted"/>
<comment type="caution">
    <text evidence="1">The sequence shown here is derived from an EMBL/GenBank/DDBJ whole genome shotgun (WGS) entry which is preliminary data.</text>
</comment>
<dbReference type="Proteomes" id="UP000286997">
    <property type="component" value="Unassembled WGS sequence"/>
</dbReference>
<evidence type="ECO:0000313" key="1">
    <source>
        <dbReference type="EMBL" id="RVU15216.1"/>
    </source>
</evidence>
<sequence>MPSAVTVTLTEEDRNLLVEALDNLIADWSTRTVGDAHAVWSQEDEANAAYWVPVYFGLRQRLCGSPDQAEVCDLAPGGGDK</sequence>
<accession>A0A3S2V5Z4</accession>
<dbReference type="AlphaFoldDB" id="A0A3S2V5Z4"/>
<evidence type="ECO:0000313" key="2">
    <source>
        <dbReference type="Proteomes" id="UP000286997"/>
    </source>
</evidence>
<keyword evidence="2" id="KW-1185">Reference proteome</keyword>
<name>A0A3S2V5Z4_9HYPH</name>
<gene>
    <name evidence="1" type="ORF">EOE48_20630</name>
</gene>
<protein>
    <submittedName>
        <fullName evidence="1">Uncharacterized protein</fullName>
    </submittedName>
</protein>
<organism evidence="1 2">
    <name type="scientific">Methylobacterium oryzihabitans</name>
    <dbReference type="NCBI Taxonomy" id="2499852"/>
    <lineage>
        <taxon>Bacteria</taxon>
        <taxon>Pseudomonadati</taxon>
        <taxon>Pseudomonadota</taxon>
        <taxon>Alphaproteobacteria</taxon>
        <taxon>Hyphomicrobiales</taxon>
        <taxon>Methylobacteriaceae</taxon>
        <taxon>Methylobacterium</taxon>
    </lineage>
</organism>
<reference evidence="1 2" key="1">
    <citation type="submission" date="2019-01" db="EMBL/GenBank/DDBJ databases">
        <authorList>
            <person name="Chen W.-M."/>
        </authorList>
    </citation>
    <scope>NUCLEOTIDE SEQUENCE [LARGE SCALE GENOMIC DNA]</scope>
    <source>
        <strain evidence="1 2">TER-1</strain>
    </source>
</reference>
<dbReference type="RefSeq" id="WP_127732663.1">
    <property type="nucleotide sequence ID" value="NZ_SACP01000023.1"/>
</dbReference>
<dbReference type="EMBL" id="SACP01000023">
    <property type="protein sequence ID" value="RVU15216.1"/>
    <property type="molecule type" value="Genomic_DNA"/>
</dbReference>